<evidence type="ECO:0000256" key="6">
    <source>
        <dbReference type="ARBA" id="ARBA00022695"/>
    </source>
</evidence>
<dbReference type="GO" id="GO:0005524">
    <property type="term" value="F:ATP binding"/>
    <property type="evidence" value="ECO:0007669"/>
    <property type="project" value="UniProtKB-KW"/>
</dbReference>
<comment type="similarity">
    <text evidence="3 11">Belongs to the NadD family.</text>
</comment>
<evidence type="ECO:0000313" key="13">
    <source>
        <dbReference type="EMBL" id="MYZ48662.1"/>
    </source>
</evidence>
<accession>A0A964T684</accession>
<reference evidence="13" key="1">
    <citation type="submission" date="2019-03" db="EMBL/GenBank/DDBJ databases">
        <title>Afifella sp. nov., isolated from activated sludge.</title>
        <authorList>
            <person name="Li Q."/>
            <person name="Liu Y."/>
        </authorList>
    </citation>
    <scope>NUCLEOTIDE SEQUENCE</scope>
    <source>
        <strain evidence="13">L72</strain>
    </source>
</reference>
<comment type="catalytic activity">
    <reaction evidence="10 11">
        <text>nicotinate beta-D-ribonucleotide + ATP + H(+) = deamido-NAD(+) + diphosphate</text>
        <dbReference type="Rhea" id="RHEA:22860"/>
        <dbReference type="ChEBI" id="CHEBI:15378"/>
        <dbReference type="ChEBI" id="CHEBI:30616"/>
        <dbReference type="ChEBI" id="CHEBI:33019"/>
        <dbReference type="ChEBI" id="CHEBI:57502"/>
        <dbReference type="ChEBI" id="CHEBI:58437"/>
        <dbReference type="EC" id="2.7.7.18"/>
    </reaction>
</comment>
<dbReference type="NCBIfam" id="NF000845">
    <property type="entry name" value="PRK00071.2-4"/>
    <property type="match status" value="1"/>
</dbReference>
<evidence type="ECO:0000256" key="1">
    <source>
        <dbReference type="ARBA" id="ARBA00002324"/>
    </source>
</evidence>
<feature type="domain" description="Cytidyltransferase-like" evidence="12">
    <location>
        <begin position="5"/>
        <end position="183"/>
    </location>
</feature>
<gene>
    <name evidence="11" type="primary">nadD</name>
    <name evidence="13" type="ORF">E4O86_13175</name>
</gene>
<organism evidence="13 14">
    <name type="scientific">Propylenella binzhouense</name>
    <dbReference type="NCBI Taxonomy" id="2555902"/>
    <lineage>
        <taxon>Bacteria</taxon>
        <taxon>Pseudomonadati</taxon>
        <taxon>Pseudomonadota</taxon>
        <taxon>Alphaproteobacteria</taxon>
        <taxon>Hyphomicrobiales</taxon>
        <taxon>Propylenellaceae</taxon>
        <taxon>Propylenella</taxon>
    </lineage>
</organism>
<dbReference type="PANTHER" id="PTHR39321:SF3">
    <property type="entry name" value="PHOSPHOPANTETHEINE ADENYLYLTRANSFERASE"/>
    <property type="match status" value="1"/>
</dbReference>
<proteinExistence type="inferred from homology"/>
<evidence type="ECO:0000256" key="7">
    <source>
        <dbReference type="ARBA" id="ARBA00022741"/>
    </source>
</evidence>
<evidence type="ECO:0000256" key="11">
    <source>
        <dbReference type="HAMAP-Rule" id="MF_00244"/>
    </source>
</evidence>
<keyword evidence="5 11" id="KW-0808">Transferase</keyword>
<evidence type="ECO:0000313" key="14">
    <source>
        <dbReference type="Proteomes" id="UP000773614"/>
    </source>
</evidence>
<evidence type="ECO:0000256" key="2">
    <source>
        <dbReference type="ARBA" id="ARBA00005019"/>
    </source>
</evidence>
<keyword evidence="7 11" id="KW-0547">Nucleotide-binding</keyword>
<dbReference type="EMBL" id="SPKJ01000044">
    <property type="protein sequence ID" value="MYZ48662.1"/>
    <property type="molecule type" value="Genomic_DNA"/>
</dbReference>
<dbReference type="EC" id="2.7.7.18" evidence="11"/>
<evidence type="ECO:0000256" key="9">
    <source>
        <dbReference type="ARBA" id="ARBA00023027"/>
    </source>
</evidence>
<dbReference type="Gene3D" id="3.40.50.620">
    <property type="entry name" value="HUPs"/>
    <property type="match status" value="1"/>
</dbReference>
<keyword evidence="9 11" id="KW-0520">NAD</keyword>
<dbReference type="SUPFAM" id="SSF52374">
    <property type="entry name" value="Nucleotidylyl transferase"/>
    <property type="match status" value="1"/>
</dbReference>
<evidence type="ECO:0000256" key="5">
    <source>
        <dbReference type="ARBA" id="ARBA00022679"/>
    </source>
</evidence>
<name>A0A964T684_9HYPH</name>
<evidence type="ECO:0000256" key="8">
    <source>
        <dbReference type="ARBA" id="ARBA00022840"/>
    </source>
</evidence>
<protein>
    <recommendedName>
        <fullName evidence="11">Probable nicotinate-nucleotide adenylyltransferase</fullName>
        <ecNumber evidence="11">2.7.7.18</ecNumber>
    </recommendedName>
    <alternativeName>
        <fullName evidence="11">Deamido-NAD(+) diphosphorylase</fullName>
    </alternativeName>
    <alternativeName>
        <fullName evidence="11">Deamido-NAD(+) pyrophosphorylase</fullName>
    </alternativeName>
    <alternativeName>
        <fullName evidence="11">Nicotinate mononucleotide adenylyltransferase</fullName>
        <shortName evidence="11">NaMN adenylyltransferase</shortName>
    </alternativeName>
</protein>
<comment type="function">
    <text evidence="1 11">Catalyzes the reversible adenylation of nicotinate mononucleotide (NaMN) to nicotinic acid adenine dinucleotide (NaAD).</text>
</comment>
<comment type="caution">
    <text evidence="13">The sequence shown here is derived from an EMBL/GenBank/DDBJ whole genome shotgun (WGS) entry which is preliminary data.</text>
</comment>
<evidence type="ECO:0000256" key="4">
    <source>
        <dbReference type="ARBA" id="ARBA00022642"/>
    </source>
</evidence>
<evidence type="ECO:0000259" key="12">
    <source>
        <dbReference type="Pfam" id="PF01467"/>
    </source>
</evidence>
<dbReference type="OrthoDB" id="5295945at2"/>
<evidence type="ECO:0000256" key="10">
    <source>
        <dbReference type="ARBA" id="ARBA00048721"/>
    </source>
</evidence>
<comment type="pathway">
    <text evidence="2 11">Cofactor biosynthesis; NAD(+) biosynthesis; deamido-NAD(+) from nicotinate D-ribonucleotide: step 1/1.</text>
</comment>
<keyword evidence="8 11" id="KW-0067">ATP-binding</keyword>
<dbReference type="HAMAP" id="MF_00244">
    <property type="entry name" value="NaMN_adenylyltr"/>
    <property type="match status" value="1"/>
</dbReference>
<dbReference type="PANTHER" id="PTHR39321">
    <property type="entry name" value="NICOTINATE-NUCLEOTIDE ADENYLYLTRANSFERASE-RELATED"/>
    <property type="match status" value="1"/>
</dbReference>
<sequence length="194" mass="21257">MRVGLYGGSFNPAHAGHRHVSLLALRRLSLDQVWWLVTPGNPLKMTGGLPPQRERMAQAAAVARHPRIAVTGLEAEIGTRFTADLVAWLAERLPLVRFVWIMGSDNLCQFDRWERFEAIAGTVPLAVVNRPGSLAAPLAARAAHRLARWRIPEAESHVLADLAPPAWVYLTGPRTRLSSTAVRSSTSPPRIVAS</sequence>
<dbReference type="GO" id="GO:0009435">
    <property type="term" value="P:NAD+ biosynthetic process"/>
    <property type="evidence" value="ECO:0007669"/>
    <property type="project" value="UniProtKB-UniRule"/>
</dbReference>
<keyword evidence="6 11" id="KW-0548">Nucleotidyltransferase</keyword>
<dbReference type="Pfam" id="PF01467">
    <property type="entry name" value="CTP_transf_like"/>
    <property type="match status" value="1"/>
</dbReference>
<keyword evidence="14" id="KW-1185">Reference proteome</keyword>
<dbReference type="InterPro" id="IPR005248">
    <property type="entry name" value="NadD/NMNAT"/>
</dbReference>
<dbReference type="InterPro" id="IPR004821">
    <property type="entry name" value="Cyt_trans-like"/>
</dbReference>
<dbReference type="CDD" id="cd02165">
    <property type="entry name" value="NMNAT"/>
    <property type="match status" value="1"/>
</dbReference>
<dbReference type="InterPro" id="IPR014729">
    <property type="entry name" value="Rossmann-like_a/b/a_fold"/>
</dbReference>
<dbReference type="GO" id="GO:0004515">
    <property type="term" value="F:nicotinate-nucleotide adenylyltransferase activity"/>
    <property type="evidence" value="ECO:0007669"/>
    <property type="project" value="UniProtKB-UniRule"/>
</dbReference>
<evidence type="ECO:0000256" key="3">
    <source>
        <dbReference type="ARBA" id="ARBA00009014"/>
    </source>
</evidence>
<keyword evidence="4 11" id="KW-0662">Pyridine nucleotide biosynthesis</keyword>
<dbReference type="AlphaFoldDB" id="A0A964T684"/>
<dbReference type="Proteomes" id="UP000773614">
    <property type="component" value="Unassembled WGS sequence"/>
</dbReference>
<dbReference type="NCBIfam" id="NF000843">
    <property type="entry name" value="PRK00071.2-2"/>
    <property type="match status" value="1"/>
</dbReference>